<sequence>MQLRYILRVTTTLFATYYAYMLEYRAELFIWLLSNSLPFILMGAWLKASETGSFGFTALEFIRYFLAVFIVRQFNIVWVIWDFERELLSGQLSHRLLQPIDPFWHHLINHIAERFARLPMLVVLIALFFVLYPQSFWVPSWSTGLMAIFIVTIAFLLRFLIQYTFGLLSFWTERASAIEQLWFLAYIFLSGIIAPLDVFPPLVRDIVLWTPFPYMVYFPAALLVGKAIAVWQGIGIMAGWMAIFFVANRWLWRKGIQQYSGMGA</sequence>
<feature type="transmembrane region" description="Helical" evidence="1">
    <location>
        <begin position="61"/>
        <end position="81"/>
    </location>
</feature>
<keyword evidence="1" id="KW-1133">Transmembrane helix</keyword>
<protein>
    <submittedName>
        <fullName evidence="2">ABC-2 family transporter protein</fullName>
    </submittedName>
</protein>
<organism evidence="2 3">
    <name type="scientific">Phormidium tenue FACHB-1050</name>
    <dbReference type="NCBI Taxonomy" id="2692857"/>
    <lineage>
        <taxon>Bacteria</taxon>
        <taxon>Bacillati</taxon>
        <taxon>Cyanobacteriota</taxon>
        <taxon>Cyanophyceae</taxon>
        <taxon>Oscillatoriophycideae</taxon>
        <taxon>Oscillatoriales</taxon>
        <taxon>Oscillatoriaceae</taxon>
        <taxon>Phormidium</taxon>
    </lineage>
</organism>
<feature type="transmembrane region" description="Helical" evidence="1">
    <location>
        <begin position="181"/>
        <end position="199"/>
    </location>
</feature>
<dbReference type="Pfam" id="PF06182">
    <property type="entry name" value="ABC2_membrane_6"/>
    <property type="match status" value="1"/>
</dbReference>
<dbReference type="PANTHER" id="PTHR36832:SF1">
    <property type="entry name" value="SLR1174 PROTEIN"/>
    <property type="match status" value="1"/>
</dbReference>
<dbReference type="Proteomes" id="UP000618445">
    <property type="component" value="Unassembled WGS sequence"/>
</dbReference>
<feature type="transmembrane region" description="Helical" evidence="1">
    <location>
        <begin position="28"/>
        <end position="49"/>
    </location>
</feature>
<name>A0ABR8CFY3_9CYAN</name>
<dbReference type="InterPro" id="IPR010390">
    <property type="entry name" value="ABC-2_transporter-like"/>
</dbReference>
<keyword evidence="1" id="KW-0812">Transmembrane</keyword>
<feature type="transmembrane region" description="Helical" evidence="1">
    <location>
        <begin position="230"/>
        <end position="252"/>
    </location>
</feature>
<reference evidence="2 3" key="1">
    <citation type="journal article" date="2020" name="ISME J.">
        <title>Comparative genomics reveals insights into cyanobacterial evolution and habitat adaptation.</title>
        <authorList>
            <person name="Chen M.Y."/>
            <person name="Teng W.K."/>
            <person name="Zhao L."/>
            <person name="Hu C.X."/>
            <person name="Zhou Y.K."/>
            <person name="Han B.P."/>
            <person name="Song L.R."/>
            <person name="Shu W.S."/>
        </authorList>
    </citation>
    <scope>NUCLEOTIDE SEQUENCE [LARGE SCALE GENOMIC DNA]</scope>
    <source>
        <strain evidence="2 3">FACHB-1050</strain>
    </source>
</reference>
<accession>A0ABR8CFY3</accession>
<feature type="transmembrane region" description="Helical" evidence="1">
    <location>
        <begin position="144"/>
        <end position="161"/>
    </location>
</feature>
<evidence type="ECO:0000313" key="2">
    <source>
        <dbReference type="EMBL" id="MBD2318602.1"/>
    </source>
</evidence>
<dbReference type="RefSeq" id="WP_190579746.1">
    <property type="nucleotide sequence ID" value="NZ_CAWPQU010000026.1"/>
</dbReference>
<feature type="transmembrane region" description="Helical" evidence="1">
    <location>
        <begin position="115"/>
        <end position="132"/>
    </location>
</feature>
<dbReference type="EMBL" id="JACJQY010000032">
    <property type="protein sequence ID" value="MBD2318602.1"/>
    <property type="molecule type" value="Genomic_DNA"/>
</dbReference>
<proteinExistence type="predicted"/>
<keyword evidence="3" id="KW-1185">Reference proteome</keyword>
<keyword evidence="1" id="KW-0472">Membrane</keyword>
<evidence type="ECO:0000313" key="3">
    <source>
        <dbReference type="Proteomes" id="UP000618445"/>
    </source>
</evidence>
<comment type="caution">
    <text evidence="2">The sequence shown here is derived from an EMBL/GenBank/DDBJ whole genome shotgun (WGS) entry which is preliminary data.</text>
</comment>
<dbReference type="PANTHER" id="PTHR36832">
    <property type="entry name" value="SLR1174 PROTEIN-RELATED"/>
    <property type="match status" value="1"/>
</dbReference>
<evidence type="ECO:0000256" key="1">
    <source>
        <dbReference type="SAM" id="Phobius"/>
    </source>
</evidence>
<gene>
    <name evidence="2" type="ORF">H6G05_17325</name>
</gene>